<dbReference type="RefSeq" id="WP_129403109.1">
    <property type="nucleotide sequence ID" value="NZ_SBKP01000002.1"/>
</dbReference>
<name>A0A4Q1KME1_9SPHN</name>
<dbReference type="Gene3D" id="2.30.42.10">
    <property type="match status" value="2"/>
</dbReference>
<keyword evidence="16" id="KW-1185">Reference proteome</keyword>
<evidence type="ECO:0000256" key="5">
    <source>
        <dbReference type="ARBA" id="ARBA00013958"/>
    </source>
</evidence>
<evidence type="ECO:0000256" key="1">
    <source>
        <dbReference type="ARBA" id="ARBA00001772"/>
    </source>
</evidence>
<evidence type="ECO:0000256" key="4">
    <source>
        <dbReference type="ARBA" id="ARBA00013035"/>
    </source>
</evidence>
<proteinExistence type="inferred from homology"/>
<dbReference type="Pfam" id="PF13180">
    <property type="entry name" value="PDZ_2"/>
    <property type="match status" value="1"/>
</dbReference>
<comment type="similarity">
    <text evidence="3">Belongs to the peptidase S1C family.</text>
</comment>
<dbReference type="SUPFAM" id="SSF50494">
    <property type="entry name" value="Trypsin-like serine proteases"/>
    <property type="match status" value="1"/>
</dbReference>
<feature type="domain" description="PDZ" evidence="14">
    <location>
        <begin position="273"/>
        <end position="341"/>
    </location>
</feature>
<dbReference type="PRINTS" id="PR00834">
    <property type="entry name" value="PROTEASES2C"/>
</dbReference>
<evidence type="ECO:0000256" key="9">
    <source>
        <dbReference type="ARBA" id="ARBA00022825"/>
    </source>
</evidence>
<organism evidence="15 16">
    <name type="scientific">Sphingobium fluviale</name>
    <dbReference type="NCBI Taxonomy" id="2506423"/>
    <lineage>
        <taxon>Bacteria</taxon>
        <taxon>Pseudomonadati</taxon>
        <taxon>Pseudomonadota</taxon>
        <taxon>Alphaproteobacteria</taxon>
        <taxon>Sphingomonadales</taxon>
        <taxon>Sphingomonadaceae</taxon>
        <taxon>Sphingobium</taxon>
    </lineage>
</organism>
<keyword evidence="10" id="KW-0346">Stress response</keyword>
<dbReference type="GO" id="GO:0006508">
    <property type="term" value="P:proteolysis"/>
    <property type="evidence" value="ECO:0007669"/>
    <property type="project" value="UniProtKB-KW"/>
</dbReference>
<evidence type="ECO:0000256" key="11">
    <source>
        <dbReference type="ARBA" id="ARBA00032850"/>
    </source>
</evidence>
<keyword evidence="7" id="KW-0574">Periplasm</keyword>
<dbReference type="Proteomes" id="UP000290958">
    <property type="component" value="Unassembled WGS sequence"/>
</dbReference>
<feature type="chain" id="PRO_5020962333" description="Probable periplasmic serine endoprotease DegP-like" evidence="13">
    <location>
        <begin position="20"/>
        <end position="509"/>
    </location>
</feature>
<evidence type="ECO:0000313" key="15">
    <source>
        <dbReference type="EMBL" id="RXR30359.1"/>
    </source>
</evidence>
<keyword evidence="9" id="KW-0720">Serine protease</keyword>
<dbReference type="AlphaFoldDB" id="A0A4Q1KME1"/>
<evidence type="ECO:0000256" key="8">
    <source>
        <dbReference type="ARBA" id="ARBA00022801"/>
    </source>
</evidence>
<dbReference type="EC" id="3.4.21.107" evidence="4"/>
<dbReference type="OrthoDB" id="9758917at2"/>
<feature type="region of interest" description="Disordered" evidence="12">
    <location>
        <begin position="25"/>
        <end position="44"/>
    </location>
</feature>
<dbReference type="GO" id="GO:0004252">
    <property type="term" value="F:serine-type endopeptidase activity"/>
    <property type="evidence" value="ECO:0007669"/>
    <property type="project" value="InterPro"/>
</dbReference>
<dbReference type="EMBL" id="SBKP01000002">
    <property type="protein sequence ID" value="RXR30359.1"/>
    <property type="molecule type" value="Genomic_DNA"/>
</dbReference>
<evidence type="ECO:0000259" key="14">
    <source>
        <dbReference type="PROSITE" id="PS50106"/>
    </source>
</evidence>
<evidence type="ECO:0000256" key="13">
    <source>
        <dbReference type="SAM" id="SignalP"/>
    </source>
</evidence>
<dbReference type="PANTHER" id="PTHR22939:SF130">
    <property type="entry name" value="PERIPLASMIC SERINE ENDOPROTEASE DEGP-LIKE-RELATED"/>
    <property type="match status" value="1"/>
</dbReference>
<evidence type="ECO:0000256" key="2">
    <source>
        <dbReference type="ARBA" id="ARBA00004418"/>
    </source>
</evidence>
<dbReference type="PANTHER" id="PTHR22939">
    <property type="entry name" value="SERINE PROTEASE FAMILY S1C HTRA-RELATED"/>
    <property type="match status" value="1"/>
</dbReference>
<feature type="region of interest" description="Disordered" evidence="12">
    <location>
        <begin position="373"/>
        <end position="406"/>
    </location>
</feature>
<evidence type="ECO:0000256" key="7">
    <source>
        <dbReference type="ARBA" id="ARBA00022764"/>
    </source>
</evidence>
<evidence type="ECO:0000313" key="16">
    <source>
        <dbReference type="Proteomes" id="UP000290958"/>
    </source>
</evidence>
<evidence type="ECO:0000256" key="10">
    <source>
        <dbReference type="ARBA" id="ARBA00023016"/>
    </source>
</evidence>
<sequence length="509" mass="53374">MRYVYGLTAALLLGGTAIAISSHEPLDAQPPQNEGIQTPVAPGGAPASFADMVERLQPAVVNISTRQRVQARRNPLDDLFGNLLGGPGGADRPQIQEGTSLGAGFLISADGYIVTNSHVVSPGGPNATVEAITVTMNDHTEYAAELVGRDEVADLAVLKIKTSKPMPYVRFGTTKSARVGDWVIVIGQPLGLEGTVTTGIISNIARTTGSGSPYDRFIQTDASINQGNSGGPMFDLKGNVLGVNTWIASPNGGNIGLGFAIPGEIARPIVEKLMRGEKIERGYIGIGYSQINDKLARALGVDKNHGVFVNAVPSDGPAGRAGIQPRDVILSVGGKDVNIDNPLSVIVADLQIGKPVPVELIRDGKRRTVSVTLGRRPSEKELSGGFLPDDEPQAAPSTPQQSYVPRYPNENGIGLALLEINPAIRRQLGLDDSVEGVVVNGVNPQSDAAIVGIQRGDMILEVDGRKVRTAADVKGAVAAARTAGKSAVLLLIARPSARFRGYVPVELTK</sequence>
<keyword evidence="6" id="KW-0645">Protease</keyword>
<evidence type="ECO:0000256" key="12">
    <source>
        <dbReference type="SAM" id="MobiDB-lite"/>
    </source>
</evidence>
<feature type="signal peptide" evidence="13">
    <location>
        <begin position="1"/>
        <end position="19"/>
    </location>
</feature>
<dbReference type="Pfam" id="PF17820">
    <property type="entry name" value="PDZ_6"/>
    <property type="match status" value="1"/>
</dbReference>
<dbReference type="InterPro" id="IPR041489">
    <property type="entry name" value="PDZ_6"/>
</dbReference>
<accession>A0A4Q1KME1</accession>
<dbReference type="InterPro" id="IPR001478">
    <property type="entry name" value="PDZ"/>
</dbReference>
<reference evidence="16" key="1">
    <citation type="submission" date="2019-01" db="EMBL/GenBank/DDBJ databases">
        <title>Cytophagaceae bacterium strain CAR-16.</title>
        <authorList>
            <person name="Chen W.-M."/>
        </authorList>
    </citation>
    <scope>NUCLEOTIDE SEQUENCE [LARGE SCALE GENOMIC DNA]</scope>
    <source>
        <strain evidence="16">CHR27</strain>
    </source>
</reference>
<comment type="caution">
    <text evidence="15">The sequence shown here is derived from an EMBL/GenBank/DDBJ whole genome shotgun (WGS) entry which is preliminary data.</text>
</comment>
<dbReference type="InterPro" id="IPR001940">
    <property type="entry name" value="Peptidase_S1C"/>
</dbReference>
<gene>
    <name evidence="15" type="ORF">EQG66_03250</name>
</gene>
<dbReference type="PROSITE" id="PS50106">
    <property type="entry name" value="PDZ"/>
    <property type="match status" value="2"/>
</dbReference>
<comment type="subcellular location">
    <subcellularLocation>
        <location evidence="2">Periplasm</location>
    </subcellularLocation>
</comment>
<protein>
    <recommendedName>
        <fullName evidence="5">Probable periplasmic serine endoprotease DegP-like</fullName>
        <ecNumber evidence="4">3.4.21.107</ecNumber>
    </recommendedName>
    <alternativeName>
        <fullName evidence="11">Protease Do</fullName>
    </alternativeName>
</protein>
<dbReference type="Pfam" id="PF13365">
    <property type="entry name" value="Trypsin_2"/>
    <property type="match status" value="1"/>
</dbReference>
<evidence type="ECO:0000256" key="6">
    <source>
        <dbReference type="ARBA" id="ARBA00022670"/>
    </source>
</evidence>
<evidence type="ECO:0000256" key="3">
    <source>
        <dbReference type="ARBA" id="ARBA00010541"/>
    </source>
</evidence>
<dbReference type="Gene3D" id="2.40.10.120">
    <property type="match status" value="1"/>
</dbReference>
<dbReference type="SUPFAM" id="SSF50156">
    <property type="entry name" value="PDZ domain-like"/>
    <property type="match status" value="2"/>
</dbReference>
<comment type="catalytic activity">
    <reaction evidence="1">
        <text>Acts on substrates that are at least partially unfolded. The cleavage site P1 residue is normally between a pair of hydrophobic residues, such as Val-|-Val.</text>
        <dbReference type="EC" id="3.4.21.107"/>
    </reaction>
</comment>
<dbReference type="InterPro" id="IPR036034">
    <property type="entry name" value="PDZ_sf"/>
</dbReference>
<feature type="domain" description="PDZ" evidence="14">
    <location>
        <begin position="417"/>
        <end position="495"/>
    </location>
</feature>
<dbReference type="InterPro" id="IPR009003">
    <property type="entry name" value="Peptidase_S1_PA"/>
</dbReference>
<dbReference type="SMART" id="SM00228">
    <property type="entry name" value="PDZ"/>
    <property type="match status" value="2"/>
</dbReference>
<keyword evidence="8" id="KW-0378">Hydrolase</keyword>
<keyword evidence="13" id="KW-0732">Signal</keyword>